<gene>
    <name evidence="1" type="ORF">METZ01_LOCUS225668</name>
</gene>
<dbReference type="AlphaFoldDB" id="A0A382GDQ3"/>
<reference evidence="1" key="1">
    <citation type="submission" date="2018-05" db="EMBL/GenBank/DDBJ databases">
        <authorList>
            <person name="Lanie J.A."/>
            <person name="Ng W.-L."/>
            <person name="Kazmierczak K.M."/>
            <person name="Andrzejewski T.M."/>
            <person name="Davidsen T.M."/>
            <person name="Wayne K.J."/>
            <person name="Tettelin H."/>
            <person name="Glass J.I."/>
            <person name="Rusch D."/>
            <person name="Podicherti R."/>
            <person name="Tsui H.-C.T."/>
            <person name="Winkler M.E."/>
        </authorList>
    </citation>
    <scope>NUCLEOTIDE SEQUENCE</scope>
</reference>
<sequence length="83" mass="9115">MDIFGFEISRKKDELRNTEVANAVSFVPPVDDDGTPVIQQQSGFISGGAYGAYVDMEGGIKNETELIQRYREVSLVPECDSAI</sequence>
<protein>
    <submittedName>
        <fullName evidence="1">Uncharacterized protein</fullName>
    </submittedName>
</protein>
<proteinExistence type="predicted"/>
<feature type="non-terminal residue" evidence="1">
    <location>
        <position position="83"/>
    </location>
</feature>
<accession>A0A382GDQ3</accession>
<dbReference type="EMBL" id="UINC01054744">
    <property type="protein sequence ID" value="SVB72814.1"/>
    <property type="molecule type" value="Genomic_DNA"/>
</dbReference>
<name>A0A382GDQ3_9ZZZZ</name>
<evidence type="ECO:0000313" key="1">
    <source>
        <dbReference type="EMBL" id="SVB72814.1"/>
    </source>
</evidence>
<organism evidence="1">
    <name type="scientific">marine metagenome</name>
    <dbReference type="NCBI Taxonomy" id="408172"/>
    <lineage>
        <taxon>unclassified sequences</taxon>
        <taxon>metagenomes</taxon>
        <taxon>ecological metagenomes</taxon>
    </lineage>
</organism>